<evidence type="ECO:0000313" key="1">
    <source>
        <dbReference type="EMBL" id="PMB73315.1"/>
    </source>
</evidence>
<name>A0A2N6P1C1_BEABA</name>
<comment type="caution">
    <text evidence="1">The sequence shown here is derived from an EMBL/GenBank/DDBJ whole genome shotgun (WGS) entry which is preliminary data.</text>
</comment>
<accession>A0A2N6P1C1</accession>
<organism evidence="1 2">
    <name type="scientific">Beauveria bassiana</name>
    <name type="common">White muscardine disease fungus</name>
    <name type="synonym">Tritirachium shiotae</name>
    <dbReference type="NCBI Taxonomy" id="176275"/>
    <lineage>
        <taxon>Eukaryota</taxon>
        <taxon>Fungi</taxon>
        <taxon>Dikarya</taxon>
        <taxon>Ascomycota</taxon>
        <taxon>Pezizomycotina</taxon>
        <taxon>Sordariomycetes</taxon>
        <taxon>Hypocreomycetidae</taxon>
        <taxon>Hypocreales</taxon>
        <taxon>Cordycipitaceae</taxon>
        <taxon>Beauveria</taxon>
    </lineage>
</organism>
<gene>
    <name evidence="1" type="ORF">BM221_000736</name>
</gene>
<dbReference type="OMA" id="REDLDWN"/>
<dbReference type="Proteomes" id="UP000235728">
    <property type="component" value="Unassembled WGS sequence"/>
</dbReference>
<proteinExistence type="predicted"/>
<sequence length="145" mass="16564">MSTKRNYDIYVAVFKGIPMDFCKFRHTGLWFYPDEGTEECYVHVVGLTGEFEFETRLGWDPANTVSFAKKVKVGTTKRSLTTSELVALSQSIPVENRNPEFNCQQWVQRALLALFKNGYITEEEYNNGVNGMIDATMEAEDETLP</sequence>
<dbReference type="EMBL" id="MRVG01000001">
    <property type="protein sequence ID" value="PMB73315.1"/>
    <property type="molecule type" value="Genomic_DNA"/>
</dbReference>
<dbReference type="AlphaFoldDB" id="A0A2N6P1C1"/>
<dbReference type="Pfam" id="PF20174">
    <property type="entry name" value="DUF6540"/>
    <property type="match status" value="1"/>
</dbReference>
<dbReference type="InterPro" id="IPR046670">
    <property type="entry name" value="DUF6540"/>
</dbReference>
<reference evidence="1 2" key="1">
    <citation type="journal article" date="2016" name="Appl. Microbiol. Biotechnol.">
        <title>Characterization of T-DNA insertion mutants with decreased virulence in the entomopathogenic fungus Beauveria bassiana JEF-007.</title>
        <authorList>
            <person name="Kim S."/>
            <person name="Lee S.J."/>
            <person name="Nai Y.S."/>
            <person name="Yu J.S."/>
            <person name="Lee M.R."/>
            <person name="Yang Y.T."/>
            <person name="Kim J.S."/>
        </authorList>
    </citation>
    <scope>NUCLEOTIDE SEQUENCE [LARGE SCALE GENOMIC DNA]</scope>
    <source>
        <strain evidence="1 2">JEF-007</strain>
    </source>
</reference>
<evidence type="ECO:0000313" key="2">
    <source>
        <dbReference type="Proteomes" id="UP000235728"/>
    </source>
</evidence>
<protein>
    <submittedName>
        <fullName evidence="1">Uncharacterized protein</fullName>
    </submittedName>
</protein>